<dbReference type="Gene3D" id="3.30.200.20">
    <property type="entry name" value="Phosphorylase Kinase, domain 1"/>
    <property type="match status" value="1"/>
</dbReference>
<evidence type="ECO:0000256" key="2">
    <source>
        <dbReference type="ARBA" id="ARBA00022527"/>
    </source>
</evidence>
<dbReference type="InterPro" id="IPR024311">
    <property type="entry name" value="Lipocalin-like"/>
</dbReference>
<dbReference type="VEuPathDB" id="TriTrypDB:LtaPh_2817300"/>
<evidence type="ECO:0000256" key="6">
    <source>
        <dbReference type="ARBA" id="ARBA00022777"/>
    </source>
</evidence>
<keyword evidence="6" id="KW-0418">Kinase</keyword>
<keyword evidence="14" id="KW-1185">Reference proteome</keyword>
<feature type="region of interest" description="Disordered" evidence="9">
    <location>
        <begin position="1184"/>
        <end position="1288"/>
    </location>
</feature>
<dbReference type="InterPro" id="IPR011009">
    <property type="entry name" value="Kinase-like_dom_sf"/>
</dbReference>
<feature type="domain" description="PX" evidence="11">
    <location>
        <begin position="111"/>
        <end position="236"/>
    </location>
</feature>
<feature type="binding site" evidence="8">
    <location>
        <position position="671"/>
    </location>
    <ligand>
        <name>ATP</name>
        <dbReference type="ChEBI" id="CHEBI:30616"/>
    </ligand>
</feature>
<dbReference type="CDD" id="cd00065">
    <property type="entry name" value="FYVE_like_SF"/>
    <property type="match status" value="1"/>
</dbReference>
<dbReference type="GO" id="GO:0035091">
    <property type="term" value="F:phosphatidylinositol binding"/>
    <property type="evidence" value="ECO:0007669"/>
    <property type="project" value="InterPro"/>
</dbReference>
<evidence type="ECO:0000256" key="4">
    <source>
        <dbReference type="ARBA" id="ARBA00022679"/>
    </source>
</evidence>
<protein>
    <submittedName>
        <fullName evidence="13">Zinc finger protein kinase-like</fullName>
    </submittedName>
</protein>
<dbReference type="EMBL" id="BLBS01000039">
    <property type="protein sequence ID" value="GET90091.1"/>
    <property type="molecule type" value="Genomic_DNA"/>
</dbReference>
<feature type="compositionally biased region" description="Low complexity" evidence="9">
    <location>
        <begin position="64"/>
        <end position="73"/>
    </location>
</feature>
<evidence type="ECO:0000256" key="1">
    <source>
        <dbReference type="ARBA" id="ARBA00009903"/>
    </source>
</evidence>
<feature type="compositionally biased region" description="Low complexity" evidence="9">
    <location>
        <begin position="995"/>
        <end position="1014"/>
    </location>
</feature>
<dbReference type="Pfam" id="PF00069">
    <property type="entry name" value="Pkinase"/>
    <property type="match status" value="1"/>
</dbReference>
<dbReference type="InterPro" id="IPR045270">
    <property type="entry name" value="STKc_AGC"/>
</dbReference>
<dbReference type="InterPro" id="IPR000961">
    <property type="entry name" value="AGC-kinase_C"/>
</dbReference>
<dbReference type="InterPro" id="IPR008271">
    <property type="entry name" value="Ser/Thr_kinase_AS"/>
</dbReference>
<dbReference type="InterPro" id="IPR036871">
    <property type="entry name" value="PX_dom_sf"/>
</dbReference>
<dbReference type="SMART" id="SM00312">
    <property type="entry name" value="PX"/>
    <property type="match status" value="1"/>
</dbReference>
<reference evidence="13" key="1">
    <citation type="submission" date="2019-11" db="EMBL/GenBank/DDBJ databases">
        <title>Leishmania tarentolae CDS.</title>
        <authorList>
            <person name="Goto Y."/>
            <person name="Yamagishi J."/>
        </authorList>
    </citation>
    <scope>NUCLEOTIDE SEQUENCE [LARGE SCALE GENOMIC DNA]</scope>
    <source>
        <strain evidence="13">Parrot Tar II</strain>
    </source>
</reference>
<keyword evidence="3" id="KW-0597">Phosphoprotein</keyword>
<keyword evidence="4" id="KW-0808">Transferase</keyword>
<dbReference type="InterPro" id="IPR000719">
    <property type="entry name" value="Prot_kinase_dom"/>
</dbReference>
<dbReference type="PANTHER" id="PTHR24351">
    <property type="entry name" value="RIBOSOMAL PROTEIN S6 KINASE"/>
    <property type="match status" value="1"/>
</dbReference>
<dbReference type="OrthoDB" id="272861at2759"/>
<feature type="compositionally biased region" description="Low complexity" evidence="9">
    <location>
        <begin position="379"/>
        <end position="389"/>
    </location>
</feature>
<evidence type="ECO:0000256" key="7">
    <source>
        <dbReference type="ARBA" id="ARBA00022840"/>
    </source>
</evidence>
<dbReference type="Pfam" id="PF13924">
    <property type="entry name" value="Lipocalin_5"/>
    <property type="match status" value="1"/>
</dbReference>
<feature type="region of interest" description="Disordered" evidence="9">
    <location>
        <begin position="556"/>
        <end position="581"/>
    </location>
</feature>
<sequence>MFYSLFRRRHTACSVPATSGSHAGRESGTKAAPAEANESPNDNAGPSPLMRSEAAAATAPSNRSGSAASPAAHGGDRRAFEGEERLLGNLYAPRQYPLDPEKDADALVLLAQQYSITSVVISHYRVKESYVEYVVECVRGHDAWRVYRRYQQFKALDHDLKQICSSRHGSNHGAYGVVPVLPCSHWMDVTNQSPELVEQRRRYLEIYLQQLLVPNNLFYVARTQLYDFLHNGELPTQLKLTGIQPLLGLMSTRTDFVSSDDDDEAIMREVQRTQSCQQRQYRCSAEGAAIATPGMAEDAALLLPMSGGSFPAALTDCASYTGAAAASSSPEAPDHGRVEGRSLEVTVATTRATLPMPGSTAPSVTNKELSTALPRTGVRTGTRTAGAAVMGETGDDGEAKGAEGRSNYVSDTKKARLAPQSAHTPVRTAAFTAAVPVQVNFSDERLPPASANCAQCNAEFTSCLFPRRCFFCLIQFCPACLQQLPVLESASSPARALAPTKDIIDSTRISAQETTLLSTDAKAAGSTVSACLQCAENYNRRLDRCGTAPGGGAYRGMQSTLSTPAQRGPPVPSDRPSQLSPVVGLSPAMSTRSCVGEESSSVVVHQRVTNTASPIRYHSLSSSRGSLPGPSGTSSPVSFHDFQLLTVIGRGTFGKVLKVQMRATREVYAMKIMNKATVYRRCMASYVKEENAILTSLRPNPYIVRCHYVFQTEYYLVFVLDYLPGGELYDYIYPALCLSPEAARIYAAELVLALECLHCQDVVHRDLKPENVVLAADGHICLTDFGLARRAFSRSRRRSFVGSPEYVAPETIQGHVQTAAVDWWSFGVMLYEMLAGRTPFHARNNNTIYDNILHSELVLPVLPASDNTGACEGSASRPGVAEGSPKLRGFSPEAVSLLTGLLARDPSMRLQDANTIKRHPFFHGLNWEDLRRHRVPAPCIPGDMRDNDVRHFKREFVSEWASVPPLSNMTRASIEALTKCFDNFPLSRTAAPAGPALADNASTMTSDSTTATPSLAHHSPQQVHGDRHTSPLSLTLPPSVLATDGQRLREPVRFFHSMTEAQRSFHGTWRVVSIEVHAVDDGRVIFPWGGDVSGVLVYTTSGCFSLQLMSAARRPVGPVQRVTQLSKEDLCDTYCSYVASFGRFRLFPSSMDDGCGVVRHFSEGNLCPNLTLANTVFQYRMDTEPLHPSTTKGESENKGKRKHAGTTSSTAAELTSTRRWSKVDAEDGSCRGASANHRHASEGVSLGGSEDEGVEAARNSDKTTTFGDTDHRQDNGAAGVSMQPLPSPSSLERRIMLRLSTRPQRALEQNFLAFTSLVFEKVQ</sequence>
<dbReference type="FunFam" id="1.10.510.10:FF:000571">
    <property type="entry name" value="Maternal embryonic leucine zipper kinase"/>
    <property type="match status" value="1"/>
</dbReference>
<proteinExistence type="inferred from homology"/>
<evidence type="ECO:0000256" key="3">
    <source>
        <dbReference type="ARBA" id="ARBA00022553"/>
    </source>
</evidence>
<dbReference type="SUPFAM" id="SSF56112">
    <property type="entry name" value="Protein kinase-like (PK-like)"/>
    <property type="match status" value="1"/>
</dbReference>
<comment type="similarity">
    <text evidence="1">Belongs to the protein kinase superfamily. AGC Ser/Thr protein kinase family.</text>
</comment>
<keyword evidence="2" id="KW-0723">Serine/threonine-protein kinase</keyword>
<dbReference type="CDD" id="cd05123">
    <property type="entry name" value="STKc_AGC"/>
    <property type="match status" value="1"/>
</dbReference>
<dbReference type="SMART" id="SM00220">
    <property type="entry name" value="S_TKc"/>
    <property type="match status" value="1"/>
</dbReference>
<comment type="caution">
    <text evidence="13">The sequence shown here is derived from an EMBL/GenBank/DDBJ whole genome shotgun (WGS) entry which is preliminary data.</text>
</comment>
<feature type="region of interest" description="Disordered" evidence="9">
    <location>
        <begin position="13"/>
        <end position="76"/>
    </location>
</feature>
<evidence type="ECO:0000313" key="13">
    <source>
        <dbReference type="EMBL" id="GET90091.1"/>
    </source>
</evidence>
<evidence type="ECO:0000259" key="10">
    <source>
        <dbReference type="PROSITE" id="PS50011"/>
    </source>
</evidence>
<evidence type="ECO:0000313" key="14">
    <source>
        <dbReference type="Proteomes" id="UP000419144"/>
    </source>
</evidence>
<dbReference type="CDD" id="cd06093">
    <property type="entry name" value="PX_domain"/>
    <property type="match status" value="1"/>
</dbReference>
<dbReference type="Gene3D" id="1.10.510.10">
    <property type="entry name" value="Transferase(Phosphotransferase) domain 1"/>
    <property type="match status" value="1"/>
</dbReference>
<dbReference type="SUPFAM" id="SSF64268">
    <property type="entry name" value="PX domain"/>
    <property type="match status" value="1"/>
</dbReference>
<feature type="region of interest" description="Disordered" evidence="9">
    <location>
        <begin position="995"/>
        <end position="1036"/>
    </location>
</feature>
<feature type="compositionally biased region" description="Low complexity" evidence="9">
    <location>
        <begin position="1205"/>
        <end position="1217"/>
    </location>
</feature>
<accession>A0A640KLF8</accession>
<dbReference type="GO" id="GO:0004674">
    <property type="term" value="F:protein serine/threonine kinase activity"/>
    <property type="evidence" value="ECO:0007669"/>
    <property type="project" value="UniProtKB-KW"/>
</dbReference>
<evidence type="ECO:0000256" key="9">
    <source>
        <dbReference type="SAM" id="MobiDB-lite"/>
    </source>
</evidence>
<dbReference type="Proteomes" id="UP000419144">
    <property type="component" value="Unassembled WGS sequence"/>
</dbReference>
<dbReference type="GO" id="GO:0005524">
    <property type="term" value="F:ATP binding"/>
    <property type="evidence" value="ECO:0007669"/>
    <property type="project" value="UniProtKB-UniRule"/>
</dbReference>
<dbReference type="PROSITE" id="PS50011">
    <property type="entry name" value="PROTEIN_KINASE_DOM"/>
    <property type="match status" value="1"/>
</dbReference>
<dbReference type="Gene3D" id="3.30.1520.10">
    <property type="entry name" value="Phox-like domain"/>
    <property type="match status" value="1"/>
</dbReference>
<feature type="domain" description="AGC-kinase C-terminal" evidence="12">
    <location>
        <begin position="923"/>
        <end position="996"/>
    </location>
</feature>
<dbReference type="PROSITE" id="PS51285">
    <property type="entry name" value="AGC_KINASE_CTER"/>
    <property type="match status" value="1"/>
</dbReference>
<dbReference type="PROSITE" id="PS00108">
    <property type="entry name" value="PROTEIN_KINASE_ST"/>
    <property type="match status" value="1"/>
</dbReference>
<organism evidence="13 14">
    <name type="scientific">Leishmania tarentolae</name>
    <name type="common">Sauroleishmania tarentolae</name>
    <dbReference type="NCBI Taxonomy" id="5689"/>
    <lineage>
        <taxon>Eukaryota</taxon>
        <taxon>Discoba</taxon>
        <taxon>Euglenozoa</taxon>
        <taxon>Kinetoplastea</taxon>
        <taxon>Metakinetoplastina</taxon>
        <taxon>Trypanosomatida</taxon>
        <taxon>Trypanosomatidae</taxon>
        <taxon>Leishmaniinae</taxon>
        <taxon>Leishmania</taxon>
        <taxon>lizard Leishmania</taxon>
    </lineage>
</organism>
<evidence type="ECO:0000259" key="12">
    <source>
        <dbReference type="PROSITE" id="PS51285"/>
    </source>
</evidence>
<keyword evidence="7 8" id="KW-0067">ATP-binding</keyword>
<gene>
    <name evidence="13" type="ORF">LtaPh_2817300</name>
</gene>
<keyword evidence="5 8" id="KW-0547">Nucleotide-binding</keyword>
<evidence type="ECO:0000256" key="5">
    <source>
        <dbReference type="ARBA" id="ARBA00022741"/>
    </source>
</evidence>
<dbReference type="InterPro" id="IPR001683">
    <property type="entry name" value="PX_dom"/>
</dbReference>
<dbReference type="InterPro" id="IPR017441">
    <property type="entry name" value="Protein_kinase_ATP_BS"/>
</dbReference>
<feature type="region of interest" description="Disordered" evidence="9">
    <location>
        <begin position="379"/>
        <end position="407"/>
    </location>
</feature>
<dbReference type="Pfam" id="PF00787">
    <property type="entry name" value="PX"/>
    <property type="match status" value="1"/>
</dbReference>
<feature type="domain" description="Protein kinase" evidence="10">
    <location>
        <begin position="642"/>
        <end position="922"/>
    </location>
</feature>
<evidence type="ECO:0000259" key="11">
    <source>
        <dbReference type="PROSITE" id="PS50195"/>
    </source>
</evidence>
<name>A0A640KLF8_LEITA</name>
<dbReference type="PROSITE" id="PS00107">
    <property type="entry name" value="PROTEIN_KINASE_ATP"/>
    <property type="match status" value="1"/>
</dbReference>
<dbReference type="PROSITE" id="PS50195">
    <property type="entry name" value="PX"/>
    <property type="match status" value="1"/>
</dbReference>
<evidence type="ECO:0000256" key="8">
    <source>
        <dbReference type="PROSITE-ProRule" id="PRU10141"/>
    </source>
</evidence>